<evidence type="ECO:0000313" key="1">
    <source>
        <dbReference type="EMBL" id="EDS10803.1"/>
    </source>
</evidence>
<dbReference type="Proteomes" id="UP000003803">
    <property type="component" value="Unassembled WGS sequence"/>
</dbReference>
<reference evidence="1" key="1">
    <citation type="submission" date="2007-11" db="EMBL/GenBank/DDBJ databases">
        <authorList>
            <person name="Fulton L."/>
            <person name="Clifton S."/>
            <person name="Fulton B."/>
            <person name="Xu J."/>
            <person name="Minx P."/>
            <person name="Pepin K.H."/>
            <person name="Johnson M."/>
            <person name="Thiruvilangam P."/>
            <person name="Bhonagiri V."/>
            <person name="Nash W.E."/>
            <person name="Mardis E.R."/>
            <person name="Wilson R.K."/>
        </authorList>
    </citation>
    <scope>NUCLEOTIDE SEQUENCE [LARGE SCALE GENOMIC DNA]</scope>
    <source>
        <strain evidence="1">DSM 17241</strain>
    </source>
</reference>
<evidence type="ECO:0000313" key="2">
    <source>
        <dbReference type="Proteomes" id="UP000003803"/>
    </source>
</evidence>
<sequence length="42" mass="4748">MKKSSAKNFSRLRRKQWGSRCVIRFCAAANKSFRPPFSKGGG</sequence>
<comment type="caution">
    <text evidence="1">The sequence shown here is derived from an EMBL/GenBank/DDBJ whole genome shotgun (WGS) entry which is preliminary data.</text>
</comment>
<keyword evidence="2" id="KW-1185">Reference proteome</keyword>
<gene>
    <name evidence="1" type="ORF">ANACOL_02357</name>
</gene>
<organism evidence="1 2">
    <name type="scientific">Anaerotruncus colihominis DSM 17241</name>
    <dbReference type="NCBI Taxonomy" id="445972"/>
    <lineage>
        <taxon>Bacteria</taxon>
        <taxon>Bacillati</taxon>
        <taxon>Bacillota</taxon>
        <taxon>Clostridia</taxon>
        <taxon>Eubacteriales</taxon>
        <taxon>Oscillospiraceae</taxon>
        <taxon>Anaerotruncus</taxon>
    </lineage>
</organism>
<accession>B0PC48</accession>
<reference evidence="1" key="2">
    <citation type="submission" date="2013-09" db="EMBL/GenBank/DDBJ databases">
        <title>Draft genome sequence of Anaerotruncus colihominis(DSM 17241).</title>
        <authorList>
            <person name="Sudarsanam P."/>
            <person name="Ley R."/>
            <person name="Guruge J."/>
            <person name="Turnbaugh P.J."/>
            <person name="Mahowald M."/>
            <person name="Liep D."/>
            <person name="Gordon J."/>
        </authorList>
    </citation>
    <scope>NUCLEOTIDE SEQUENCE</scope>
    <source>
        <strain evidence="1">DSM 17241</strain>
    </source>
</reference>
<dbReference type="AlphaFoldDB" id="B0PC48"/>
<name>B0PC48_9FIRM</name>
<protein>
    <submittedName>
        <fullName evidence="1">Uncharacterized protein</fullName>
    </submittedName>
</protein>
<dbReference type="EMBL" id="ABGD02000019">
    <property type="protein sequence ID" value="EDS10803.1"/>
    <property type="molecule type" value="Genomic_DNA"/>
</dbReference>
<proteinExistence type="predicted"/>
<dbReference type="HOGENOM" id="CLU_3246341_0_0_9"/>